<evidence type="ECO:0000256" key="8">
    <source>
        <dbReference type="PIRSR" id="PIRSR634016-3"/>
    </source>
</evidence>
<sequence length="1216" mass="138617">MLPIWLLLGFALLGATSADFSHPAVVPDLQLKNSHLTKSSLTKRINLLERLPASLTAIHYDIWIKPYFPAPGVTYDPSRDFTFDAKTTVRVKATEDAGSIVLNARYLNFSSYSVVRNDGQTVPIHGFYYNDTTEQIILSPRSVTIQKGSVYDVSFVYTGLINYYQDGGLFYTNYVDPSGQKHWMVATQFESTDARRVFPGLDEPSYKATFSITVAYPTSLVVLSNMYEDDPTTLDNGYSQVAFPNTPRMATYLVAFAIGPFVSFEYMNEDHTLVRSWGWPGTEQYLSFAAMNAGFCLYQMGQYTGMQYPLEKSAGAMENWGLVIYKYQYIAYNPTTMTTADMENAVKVICHELAHQWFGDLVTLAWWDDLFLNEGFADYFMRYIQGKVYPNQAVYLDTLHVREELEYALQADIAPSAHPLVAPDGPHFDLITYRKGSSMLRMLSDVLGEDVFQAGLKSYLYIYQYSNANHEYLFDALTEAAQEARVTDWCGRPFNVSVFMEPYVHQTNFPLINFVNNDFNHYATFSQDPFQNSSSLPQTDWNYYWPIPLRTVRYDNYSYVQQWIVPSNQACTGVGEKKALHWEVADITTAAYGRVKYDDVGFDRLIQKLQTQSIPPQVMVTLLGDEIAYIARQQATNAPFSYDRFLTLAVSVFNIQSFIHQPSFSAGDVAYSTLEAISTQLRDHMDYPLIKRLHEKIFSNSYQHIPWINTDDWDKDTFQASFLPLAVRLNIGDSANRTLQMFAKIKTACAQSSNGTAWCNPIPTNFRRAVYCGAVKNSVQMANDNFAQVLQYYNAEVVTNPYFYQEYLALLEGLTCTEASSTLKVTIRLFLKSPLNPNVIFSWFKTNPYASDALASYLNDRPSEVLNFTGLDAYLDAMTYNWRSEKRFLQLNRILNTLQLNTAQQRVFNKYLLRTQQQVTYNTRYLPRLLNWLYDNLVVRGETPWTQRVSDALVPTSYQLTLQPFIPGSGSYDFWSNMTFTAFLTMEFDLIVPVQEIQLTAHRLLIDVSTIYLTDGTNNTILLDTGIRKDYDNAFLYIPSPTTLQEGHYTLTMSYQGLIFNKPSDGVDSNWNFYEFDGKQGWIFTTDFEGGPSVRSLLPCIDEPSYKAEFTVSLIHPADMTALSNTLDTGMTILDKGWAQTTFQTTPKMSSYLLAICFGHFSSVSKVSNTGVLVRLFTWTGMERYGDFGLQVMAGTVDFMATYFNYPFPLPKLGLY</sequence>
<comment type="similarity">
    <text evidence="1">Belongs to the peptidase M1 family.</text>
</comment>
<comment type="caution">
    <text evidence="14">The sequence shown here is derived from an EMBL/GenBank/DDBJ whole genome shotgun (WGS) entry which is preliminary data.</text>
</comment>
<dbReference type="GO" id="GO:0005737">
    <property type="term" value="C:cytoplasm"/>
    <property type="evidence" value="ECO:0007669"/>
    <property type="project" value="TreeGrafter"/>
</dbReference>
<keyword evidence="10" id="KW-0732">Signal</keyword>
<dbReference type="SUPFAM" id="SSF55486">
    <property type="entry name" value="Metalloproteases ('zincins'), catalytic domain"/>
    <property type="match status" value="1"/>
</dbReference>
<organism evidence="14 15">
    <name type="scientific">Caenorhabditis auriculariae</name>
    <dbReference type="NCBI Taxonomy" id="2777116"/>
    <lineage>
        <taxon>Eukaryota</taxon>
        <taxon>Metazoa</taxon>
        <taxon>Ecdysozoa</taxon>
        <taxon>Nematoda</taxon>
        <taxon>Chromadorea</taxon>
        <taxon>Rhabditida</taxon>
        <taxon>Rhabditina</taxon>
        <taxon>Rhabditomorpha</taxon>
        <taxon>Rhabditoidea</taxon>
        <taxon>Rhabditidae</taxon>
        <taxon>Peloderinae</taxon>
        <taxon>Caenorhabditis</taxon>
    </lineage>
</organism>
<dbReference type="Pfam" id="PF01433">
    <property type="entry name" value="Peptidase_M1"/>
    <property type="match status" value="1"/>
</dbReference>
<feature type="site" description="Transition state stabilizer" evidence="9">
    <location>
        <position position="433"/>
    </location>
</feature>
<evidence type="ECO:0000313" key="15">
    <source>
        <dbReference type="Proteomes" id="UP000835052"/>
    </source>
</evidence>
<evidence type="ECO:0000256" key="7">
    <source>
        <dbReference type="PIRSR" id="PIRSR634016-1"/>
    </source>
</evidence>
<dbReference type="InterPro" id="IPR045357">
    <property type="entry name" value="Aminopeptidase_N-like_N"/>
</dbReference>
<dbReference type="GO" id="GO:0042277">
    <property type="term" value="F:peptide binding"/>
    <property type="evidence" value="ECO:0007669"/>
    <property type="project" value="TreeGrafter"/>
</dbReference>
<dbReference type="GO" id="GO:0008270">
    <property type="term" value="F:zinc ion binding"/>
    <property type="evidence" value="ECO:0007669"/>
    <property type="project" value="InterPro"/>
</dbReference>
<protein>
    <recommendedName>
        <fullName evidence="16">Aminopeptidase</fullName>
    </recommendedName>
</protein>
<dbReference type="Gene3D" id="1.25.50.20">
    <property type="match status" value="1"/>
</dbReference>
<dbReference type="Pfam" id="PF11838">
    <property type="entry name" value="ERAP1_C"/>
    <property type="match status" value="1"/>
</dbReference>
<feature type="binding site" evidence="8">
    <location>
        <position position="351"/>
    </location>
    <ligand>
        <name>Zn(2+)</name>
        <dbReference type="ChEBI" id="CHEBI:29105"/>
        <note>catalytic</note>
    </ligand>
</feature>
<dbReference type="InterPro" id="IPR050344">
    <property type="entry name" value="Peptidase_M1_aminopeptidases"/>
</dbReference>
<evidence type="ECO:0000256" key="2">
    <source>
        <dbReference type="ARBA" id="ARBA00022670"/>
    </source>
</evidence>
<dbReference type="GO" id="GO:0005615">
    <property type="term" value="C:extracellular space"/>
    <property type="evidence" value="ECO:0007669"/>
    <property type="project" value="TreeGrafter"/>
</dbReference>
<dbReference type="PANTHER" id="PTHR11533:SF293">
    <property type="entry name" value="AMINOPEPTIDASE-2-RELATED"/>
    <property type="match status" value="1"/>
</dbReference>
<keyword evidence="15" id="KW-1185">Reference proteome</keyword>
<dbReference type="Gene3D" id="1.10.390.10">
    <property type="entry name" value="Neutral Protease Domain 2"/>
    <property type="match status" value="1"/>
</dbReference>
<dbReference type="EMBL" id="CAJGYM010000006">
    <property type="protein sequence ID" value="CAD6187492.1"/>
    <property type="molecule type" value="Genomic_DNA"/>
</dbReference>
<feature type="active site" description="Proton acceptor" evidence="7">
    <location>
        <position position="352"/>
    </location>
</feature>
<dbReference type="PANTHER" id="PTHR11533">
    <property type="entry name" value="PROTEASE M1 ZINC METALLOPROTEASE"/>
    <property type="match status" value="1"/>
</dbReference>
<feature type="domain" description="Aminopeptidase N-like N-terminal" evidence="13">
    <location>
        <begin position="58"/>
        <end position="253"/>
    </location>
</feature>
<dbReference type="Pfam" id="PF17900">
    <property type="entry name" value="Peptidase_M1_N"/>
    <property type="match status" value="2"/>
</dbReference>
<dbReference type="InterPro" id="IPR027268">
    <property type="entry name" value="Peptidase_M4/M1_CTD_sf"/>
</dbReference>
<keyword evidence="5 8" id="KW-0862">Zinc</keyword>
<feature type="binding site" evidence="8">
    <location>
        <position position="374"/>
    </location>
    <ligand>
        <name>Zn(2+)</name>
        <dbReference type="ChEBI" id="CHEBI:29105"/>
        <note>catalytic</note>
    </ligand>
</feature>
<reference evidence="14" key="1">
    <citation type="submission" date="2020-10" db="EMBL/GenBank/DDBJ databases">
        <authorList>
            <person name="Kikuchi T."/>
        </authorList>
    </citation>
    <scope>NUCLEOTIDE SEQUENCE</scope>
    <source>
        <strain evidence="14">NKZ352</strain>
    </source>
</reference>
<dbReference type="SUPFAM" id="SSF63737">
    <property type="entry name" value="Leukotriene A4 hydrolase N-terminal domain"/>
    <property type="match status" value="2"/>
</dbReference>
<dbReference type="Gene3D" id="2.60.40.1730">
    <property type="entry name" value="tricorn interacting facor f3 domain"/>
    <property type="match status" value="2"/>
</dbReference>
<dbReference type="Proteomes" id="UP000835052">
    <property type="component" value="Unassembled WGS sequence"/>
</dbReference>
<keyword evidence="4" id="KW-0378">Hydrolase</keyword>
<evidence type="ECO:0000256" key="1">
    <source>
        <dbReference type="ARBA" id="ARBA00010136"/>
    </source>
</evidence>
<evidence type="ECO:0000256" key="6">
    <source>
        <dbReference type="ARBA" id="ARBA00023049"/>
    </source>
</evidence>
<feature type="signal peptide" evidence="10">
    <location>
        <begin position="1"/>
        <end position="18"/>
    </location>
</feature>
<dbReference type="InterPro" id="IPR001930">
    <property type="entry name" value="Peptidase_M1"/>
</dbReference>
<evidence type="ECO:0008006" key="16">
    <source>
        <dbReference type="Google" id="ProtNLM"/>
    </source>
</evidence>
<feature type="chain" id="PRO_5035714880" description="Aminopeptidase" evidence="10">
    <location>
        <begin position="19"/>
        <end position="1216"/>
    </location>
</feature>
<dbReference type="AlphaFoldDB" id="A0A8S1GX41"/>
<name>A0A8S1GX41_9PELO</name>
<dbReference type="PRINTS" id="PR00756">
    <property type="entry name" value="ALADIPTASE"/>
</dbReference>
<dbReference type="OrthoDB" id="5868348at2759"/>
<keyword evidence="6" id="KW-0482">Metalloprotease</keyword>
<dbReference type="InterPro" id="IPR024571">
    <property type="entry name" value="ERAP1-like_C_dom"/>
</dbReference>
<feature type="binding site" evidence="8">
    <location>
        <position position="355"/>
    </location>
    <ligand>
        <name>Zn(2+)</name>
        <dbReference type="ChEBI" id="CHEBI:29105"/>
        <note>catalytic</note>
    </ligand>
</feature>
<evidence type="ECO:0000256" key="10">
    <source>
        <dbReference type="SAM" id="SignalP"/>
    </source>
</evidence>
<evidence type="ECO:0000256" key="9">
    <source>
        <dbReference type="PIRSR" id="PIRSR634016-4"/>
    </source>
</evidence>
<feature type="domain" description="Peptidase M1 membrane alanine aminopeptidase" evidence="11">
    <location>
        <begin position="296"/>
        <end position="501"/>
    </location>
</feature>
<feature type="domain" description="ERAP1-like C-terminal" evidence="12">
    <location>
        <begin position="589"/>
        <end position="903"/>
    </location>
</feature>
<keyword evidence="2" id="KW-0645">Protease</keyword>
<dbReference type="InterPro" id="IPR042097">
    <property type="entry name" value="Aminopeptidase_N-like_N_sf"/>
</dbReference>
<evidence type="ECO:0000256" key="4">
    <source>
        <dbReference type="ARBA" id="ARBA00022801"/>
    </source>
</evidence>
<dbReference type="InterPro" id="IPR014782">
    <property type="entry name" value="Peptidase_M1_dom"/>
</dbReference>
<dbReference type="GO" id="GO:0016020">
    <property type="term" value="C:membrane"/>
    <property type="evidence" value="ECO:0007669"/>
    <property type="project" value="TreeGrafter"/>
</dbReference>
<dbReference type="GO" id="GO:0070006">
    <property type="term" value="F:metalloaminopeptidase activity"/>
    <property type="evidence" value="ECO:0007669"/>
    <property type="project" value="TreeGrafter"/>
</dbReference>
<evidence type="ECO:0000256" key="3">
    <source>
        <dbReference type="ARBA" id="ARBA00022723"/>
    </source>
</evidence>
<evidence type="ECO:0000259" key="13">
    <source>
        <dbReference type="Pfam" id="PF17900"/>
    </source>
</evidence>
<comment type="cofactor">
    <cofactor evidence="8">
        <name>Zn(2+)</name>
        <dbReference type="ChEBI" id="CHEBI:29105"/>
    </cofactor>
    <text evidence="8">Binds 1 zinc ion per subunit.</text>
</comment>
<dbReference type="CDD" id="cd09601">
    <property type="entry name" value="M1_APN-Q_like"/>
    <property type="match status" value="1"/>
</dbReference>
<dbReference type="GO" id="GO:0043171">
    <property type="term" value="P:peptide catabolic process"/>
    <property type="evidence" value="ECO:0007669"/>
    <property type="project" value="TreeGrafter"/>
</dbReference>
<proteinExistence type="inferred from homology"/>
<evidence type="ECO:0000256" key="5">
    <source>
        <dbReference type="ARBA" id="ARBA00022833"/>
    </source>
</evidence>
<evidence type="ECO:0000259" key="11">
    <source>
        <dbReference type="Pfam" id="PF01433"/>
    </source>
</evidence>
<evidence type="ECO:0000313" key="14">
    <source>
        <dbReference type="EMBL" id="CAD6187492.1"/>
    </source>
</evidence>
<dbReference type="InterPro" id="IPR034016">
    <property type="entry name" value="M1_APN-typ"/>
</dbReference>
<accession>A0A8S1GX41</accession>
<evidence type="ECO:0000259" key="12">
    <source>
        <dbReference type="Pfam" id="PF11838"/>
    </source>
</evidence>
<keyword evidence="3 8" id="KW-0479">Metal-binding</keyword>
<dbReference type="Gene3D" id="3.30.2010.30">
    <property type="match status" value="1"/>
</dbReference>
<dbReference type="GO" id="GO:0006508">
    <property type="term" value="P:proteolysis"/>
    <property type="evidence" value="ECO:0007669"/>
    <property type="project" value="UniProtKB-KW"/>
</dbReference>
<gene>
    <name evidence="14" type="ORF">CAUJ_LOCUS3411</name>
</gene>
<feature type="domain" description="Aminopeptidase N-like N-terminal" evidence="13">
    <location>
        <begin position="954"/>
        <end position="1153"/>
    </location>
</feature>